<evidence type="ECO:0000256" key="6">
    <source>
        <dbReference type="SAM" id="Phobius"/>
    </source>
</evidence>
<dbReference type="InterPro" id="IPR045863">
    <property type="entry name" value="CorA_TM1_TM2"/>
</dbReference>
<comment type="similarity">
    <text evidence="2">Belongs to the CorA metal ion transporter (MIT) (TC 1.A.35) family.</text>
</comment>
<gene>
    <name evidence="7" type="primary">MNR2_9</name>
    <name evidence="7" type="ORF">K7432_011139</name>
</gene>
<dbReference type="EMBL" id="JASJQH010007707">
    <property type="protein sequence ID" value="KAK9702640.1"/>
    <property type="molecule type" value="Genomic_DNA"/>
</dbReference>
<proteinExistence type="inferred from homology"/>
<evidence type="ECO:0000256" key="1">
    <source>
        <dbReference type="ARBA" id="ARBA00004141"/>
    </source>
</evidence>
<comment type="subcellular location">
    <subcellularLocation>
        <location evidence="1">Membrane</location>
        <topology evidence="1">Multi-pass membrane protein</topology>
    </subcellularLocation>
</comment>
<dbReference type="PANTHER" id="PTHR21535">
    <property type="entry name" value="MAGNESIUM AND COBALT TRANSPORT PROTEIN/MITOCHONDRIAL IMPORT INNER MEMBRANE TRANSLOCASE SUBUNIT TIM8"/>
    <property type="match status" value="1"/>
</dbReference>
<dbReference type="Pfam" id="PF01544">
    <property type="entry name" value="CorA"/>
    <property type="match status" value="1"/>
</dbReference>
<evidence type="ECO:0000313" key="8">
    <source>
        <dbReference type="Proteomes" id="UP001479436"/>
    </source>
</evidence>
<dbReference type="Gene3D" id="1.20.58.340">
    <property type="entry name" value="Magnesium transport protein CorA, transmembrane region"/>
    <property type="match status" value="2"/>
</dbReference>
<dbReference type="PANTHER" id="PTHR21535:SF51">
    <property type="entry name" value="MANGANESE RESISTANCE PROTEIN MNR2"/>
    <property type="match status" value="1"/>
</dbReference>
<dbReference type="CDD" id="cd12829">
    <property type="entry name" value="Alr1p-like"/>
    <property type="match status" value="1"/>
</dbReference>
<organism evidence="7 8">
    <name type="scientific">Basidiobolus ranarum</name>
    <dbReference type="NCBI Taxonomy" id="34480"/>
    <lineage>
        <taxon>Eukaryota</taxon>
        <taxon>Fungi</taxon>
        <taxon>Fungi incertae sedis</taxon>
        <taxon>Zoopagomycota</taxon>
        <taxon>Entomophthoromycotina</taxon>
        <taxon>Basidiobolomycetes</taxon>
        <taxon>Basidiobolales</taxon>
        <taxon>Basidiobolaceae</taxon>
        <taxon>Basidiobolus</taxon>
    </lineage>
</organism>
<dbReference type="Proteomes" id="UP001479436">
    <property type="component" value="Unassembled WGS sequence"/>
</dbReference>
<dbReference type="InterPro" id="IPR044089">
    <property type="entry name" value="Alr1-like"/>
</dbReference>
<comment type="caution">
    <text evidence="7">The sequence shown here is derived from an EMBL/GenBank/DDBJ whole genome shotgun (WGS) entry which is preliminary data.</text>
</comment>
<accession>A0ABR2VUD2</accession>
<keyword evidence="8" id="KW-1185">Reference proteome</keyword>
<evidence type="ECO:0000256" key="3">
    <source>
        <dbReference type="ARBA" id="ARBA00022692"/>
    </source>
</evidence>
<feature type="transmembrane region" description="Helical" evidence="6">
    <location>
        <begin position="418"/>
        <end position="439"/>
    </location>
</feature>
<dbReference type="SUPFAM" id="SSF144083">
    <property type="entry name" value="Magnesium transport protein CorA, transmembrane region"/>
    <property type="match status" value="1"/>
</dbReference>
<keyword evidence="3 6" id="KW-0812">Transmembrane</keyword>
<dbReference type="InterPro" id="IPR045861">
    <property type="entry name" value="CorA_cytoplasmic_dom"/>
</dbReference>
<feature type="transmembrane region" description="Helical" evidence="6">
    <location>
        <begin position="383"/>
        <end position="406"/>
    </location>
</feature>
<dbReference type="SUPFAM" id="SSF143865">
    <property type="entry name" value="CorA soluble domain-like"/>
    <property type="match status" value="1"/>
</dbReference>
<evidence type="ECO:0000256" key="2">
    <source>
        <dbReference type="ARBA" id="ARBA00009765"/>
    </source>
</evidence>
<evidence type="ECO:0000256" key="5">
    <source>
        <dbReference type="ARBA" id="ARBA00023136"/>
    </source>
</evidence>
<sequence>MHTKSASSSTLGSESKVVLYTTEENPHYTYREELLDACVTTDCDFVREEDVCFPIVVSKSDISFDSDALHKYLTAGQYQVHRSHTTSKRKSLIIQDTQNNGSRQITFFSPQTGSIRANNFSNLASEKSTLADLLSLDTYWIDFLNPSDNDLKWIGRIFQIHPLTIEDIQRAEIREKCESFWNYYFVSVQTFDVRDCGNSRNVENPISVYNVVMKNCILTFHYLPIYHPEKVLLRYDHLKDYLTLSPDWVNYALIDSIVDDFIPLEKSLEHESNSIDELVFILKHSEQADMLRRIGRARKALSGLLRTLKPKADVVRAVIKRIEALKIKEKHEFGLYLGDVQDHILSMVQSAEHFEKKLSRAHSNYLAQISIEITHSSDALNNLVAKLTILGTILLPMHVIAGLWGMNVKVPGKENASLVWFFGIVGFMVALFVVCVIYFKRMKMI</sequence>
<name>A0ABR2VUD2_9FUNG</name>
<dbReference type="Gene3D" id="3.30.460.20">
    <property type="entry name" value="CorA soluble domain-like"/>
    <property type="match status" value="1"/>
</dbReference>
<evidence type="ECO:0000313" key="7">
    <source>
        <dbReference type="EMBL" id="KAK9702640.1"/>
    </source>
</evidence>
<keyword evidence="4 6" id="KW-1133">Transmembrane helix</keyword>
<evidence type="ECO:0000256" key="4">
    <source>
        <dbReference type="ARBA" id="ARBA00022989"/>
    </source>
</evidence>
<dbReference type="InterPro" id="IPR002523">
    <property type="entry name" value="MgTranspt_CorA/ZnTranspt_ZntB"/>
</dbReference>
<keyword evidence="5 6" id="KW-0472">Membrane</keyword>
<protein>
    <submittedName>
        <fullName evidence="7">CorA metal ion transporter</fullName>
    </submittedName>
</protein>
<reference evidence="7 8" key="1">
    <citation type="submission" date="2023-04" db="EMBL/GenBank/DDBJ databases">
        <title>Genome of Basidiobolus ranarum AG-B5.</title>
        <authorList>
            <person name="Stajich J.E."/>
            <person name="Carter-House D."/>
            <person name="Gryganskyi A."/>
        </authorList>
    </citation>
    <scope>NUCLEOTIDE SEQUENCE [LARGE SCALE GENOMIC DNA]</scope>
    <source>
        <strain evidence="7 8">AG-B5</strain>
    </source>
</reference>